<protein>
    <submittedName>
        <fullName evidence="2">Uncharacterized protein</fullName>
    </submittedName>
</protein>
<proteinExistence type="predicted"/>
<keyword evidence="3" id="KW-1185">Reference proteome</keyword>
<dbReference type="CDD" id="cd19757">
    <property type="entry name" value="Bbox1"/>
    <property type="match status" value="1"/>
</dbReference>
<comment type="caution">
    <text evidence="2">The sequence shown here is derived from an EMBL/GenBank/DDBJ whole genome shotgun (WGS) entry which is preliminary data.</text>
</comment>
<feature type="compositionally biased region" description="Basic residues" evidence="1">
    <location>
        <begin position="63"/>
        <end position="73"/>
    </location>
</feature>
<accession>A0AA47M5J8</accession>
<evidence type="ECO:0000313" key="3">
    <source>
        <dbReference type="Proteomes" id="UP001174136"/>
    </source>
</evidence>
<dbReference type="Proteomes" id="UP001174136">
    <property type="component" value="Unassembled WGS sequence"/>
</dbReference>
<dbReference type="EMBL" id="JAOPHQ010005752">
    <property type="protein sequence ID" value="KAK0134040.1"/>
    <property type="molecule type" value="Genomic_DNA"/>
</dbReference>
<evidence type="ECO:0000313" key="2">
    <source>
        <dbReference type="EMBL" id="KAK0134040.1"/>
    </source>
</evidence>
<name>A0AA47M5J8_MERPO</name>
<dbReference type="AlphaFoldDB" id="A0AA47M5J8"/>
<feature type="compositionally biased region" description="Basic and acidic residues" evidence="1">
    <location>
        <begin position="7"/>
        <end position="20"/>
    </location>
</feature>
<feature type="region of interest" description="Disordered" evidence="1">
    <location>
        <begin position="1"/>
        <end position="20"/>
    </location>
</feature>
<feature type="region of interest" description="Disordered" evidence="1">
    <location>
        <begin position="33"/>
        <end position="77"/>
    </location>
</feature>
<evidence type="ECO:0000256" key="1">
    <source>
        <dbReference type="SAM" id="MobiDB-lite"/>
    </source>
</evidence>
<organism evidence="2 3">
    <name type="scientific">Merluccius polli</name>
    <name type="common">Benguela hake</name>
    <name type="synonym">Merluccius cadenati</name>
    <dbReference type="NCBI Taxonomy" id="89951"/>
    <lineage>
        <taxon>Eukaryota</taxon>
        <taxon>Metazoa</taxon>
        <taxon>Chordata</taxon>
        <taxon>Craniata</taxon>
        <taxon>Vertebrata</taxon>
        <taxon>Euteleostomi</taxon>
        <taxon>Actinopterygii</taxon>
        <taxon>Neopterygii</taxon>
        <taxon>Teleostei</taxon>
        <taxon>Neoteleostei</taxon>
        <taxon>Acanthomorphata</taxon>
        <taxon>Zeiogadaria</taxon>
        <taxon>Gadariae</taxon>
        <taxon>Gadiformes</taxon>
        <taxon>Gadoidei</taxon>
        <taxon>Merlucciidae</taxon>
        <taxon>Merluccius</taxon>
    </lineage>
</organism>
<sequence>MTYRYISDPKHPHYKEGRRKAVEIDFDHTLAEARRASEERKRARSGGVPPQTSKRDSAGRGKPWGRRGGRRRASASVACPAEYSISSSVEVPGTEPSAQLNPQEEFEKIRRGSILSWPHVPLLTLKEALRPHGLFGSRKPRREARSYHLTCLLEKEDVGQPLCGLCHEPAVIRCRECLPEEWFCGDCDVLHHKKQPLHNREAVIDVFF</sequence>
<gene>
    <name evidence="2" type="ORF">N1851_030405</name>
</gene>
<reference evidence="2" key="1">
    <citation type="journal article" date="2023" name="Front. Mar. Sci.">
        <title>A new Merluccius polli reference genome to investigate the effects of global change in West African waters.</title>
        <authorList>
            <person name="Mateo J.L."/>
            <person name="Blanco-Fernandez C."/>
            <person name="Garcia-Vazquez E."/>
            <person name="Machado-Schiaffino G."/>
        </authorList>
    </citation>
    <scope>NUCLEOTIDE SEQUENCE</scope>
    <source>
        <strain evidence="2">C29</strain>
        <tissue evidence="2">Fin</tissue>
    </source>
</reference>